<dbReference type="OrthoDB" id="10327633at2759"/>
<organism evidence="1 2">
    <name type="scientific">Dispira parvispora</name>
    <dbReference type="NCBI Taxonomy" id="1520584"/>
    <lineage>
        <taxon>Eukaryota</taxon>
        <taxon>Fungi</taxon>
        <taxon>Fungi incertae sedis</taxon>
        <taxon>Zoopagomycota</taxon>
        <taxon>Kickxellomycotina</taxon>
        <taxon>Dimargaritomycetes</taxon>
        <taxon>Dimargaritales</taxon>
        <taxon>Dimargaritaceae</taxon>
        <taxon>Dispira</taxon>
    </lineage>
</organism>
<comment type="caution">
    <text evidence="1">The sequence shown here is derived from an EMBL/GenBank/DDBJ whole genome shotgun (WGS) entry which is preliminary data.</text>
</comment>
<dbReference type="AlphaFoldDB" id="A0A9W8AS99"/>
<evidence type="ECO:0000313" key="2">
    <source>
        <dbReference type="Proteomes" id="UP001150925"/>
    </source>
</evidence>
<protein>
    <submittedName>
        <fullName evidence="1">Uncharacterized protein</fullName>
    </submittedName>
</protein>
<proteinExistence type="predicted"/>
<accession>A0A9W8AS99</accession>
<evidence type="ECO:0000313" key="1">
    <source>
        <dbReference type="EMBL" id="KAJ1967179.1"/>
    </source>
</evidence>
<reference evidence="1" key="1">
    <citation type="submission" date="2022-07" db="EMBL/GenBank/DDBJ databases">
        <title>Phylogenomic reconstructions and comparative analyses of Kickxellomycotina fungi.</title>
        <authorList>
            <person name="Reynolds N.K."/>
            <person name="Stajich J.E."/>
            <person name="Barry K."/>
            <person name="Grigoriev I.V."/>
            <person name="Crous P."/>
            <person name="Smith M.E."/>
        </authorList>
    </citation>
    <scope>NUCLEOTIDE SEQUENCE</scope>
    <source>
        <strain evidence="1">RSA 1196</strain>
    </source>
</reference>
<keyword evidence="2" id="KW-1185">Reference proteome</keyword>
<gene>
    <name evidence="1" type="ORF">IWQ62_002013</name>
</gene>
<name>A0A9W8AS99_9FUNG</name>
<dbReference type="Proteomes" id="UP001150925">
    <property type="component" value="Unassembled WGS sequence"/>
</dbReference>
<dbReference type="EMBL" id="JANBPY010000381">
    <property type="protein sequence ID" value="KAJ1967179.1"/>
    <property type="molecule type" value="Genomic_DNA"/>
</dbReference>
<sequence length="98" mass="11132">MSYGITPQDALYLAGDYLGIPRSQLTAQYVSPVSRGTYAECYEMEDIDLDTTETITVEQYFVSCEEGLREAWNIRIMTSDIHTEINVDRMTGLHTVVE</sequence>